<feature type="compositionally biased region" description="Low complexity" evidence="1">
    <location>
        <begin position="48"/>
        <end position="59"/>
    </location>
</feature>
<dbReference type="AlphaFoldDB" id="G4TXR0"/>
<sequence length="104" mass="11550">MAKGNRLAIKSPTRRSGASGNIDYTEEDGDEDFEQDKSRKKRKTIQQATASAPKATTAAKKGKKDKKKDEMELLKEQIQLLQHRVNASEMVAKGTTPNFNMPDA</sequence>
<dbReference type="Proteomes" id="UP000007148">
    <property type="component" value="Unassembled WGS sequence"/>
</dbReference>
<proteinExistence type="predicted"/>
<name>G4TXR0_SERID</name>
<evidence type="ECO:0000313" key="3">
    <source>
        <dbReference type="Proteomes" id="UP000007148"/>
    </source>
</evidence>
<feature type="compositionally biased region" description="Acidic residues" evidence="1">
    <location>
        <begin position="24"/>
        <end position="34"/>
    </location>
</feature>
<evidence type="ECO:0000313" key="2">
    <source>
        <dbReference type="EMBL" id="CCA76103.1"/>
    </source>
</evidence>
<dbReference type="HOGENOM" id="CLU_2251098_0_0_1"/>
<keyword evidence="3" id="KW-1185">Reference proteome</keyword>
<organism evidence="2 3">
    <name type="scientific">Serendipita indica (strain DSM 11827)</name>
    <name type="common">Root endophyte fungus</name>
    <name type="synonym">Piriformospora indica</name>
    <dbReference type="NCBI Taxonomy" id="1109443"/>
    <lineage>
        <taxon>Eukaryota</taxon>
        <taxon>Fungi</taxon>
        <taxon>Dikarya</taxon>
        <taxon>Basidiomycota</taxon>
        <taxon>Agaricomycotina</taxon>
        <taxon>Agaricomycetes</taxon>
        <taxon>Sebacinales</taxon>
        <taxon>Serendipitaceae</taxon>
        <taxon>Serendipita</taxon>
    </lineage>
</organism>
<feature type="region of interest" description="Disordered" evidence="1">
    <location>
        <begin position="1"/>
        <end position="69"/>
    </location>
</feature>
<dbReference type="EMBL" id="CAFZ01000609">
    <property type="protein sequence ID" value="CCA76103.1"/>
    <property type="molecule type" value="Genomic_DNA"/>
</dbReference>
<gene>
    <name evidence="2" type="ORF">PIIN_10103</name>
</gene>
<reference evidence="2 3" key="1">
    <citation type="journal article" date="2011" name="PLoS Pathog.">
        <title>Endophytic Life Strategies Decoded by Genome and Transcriptome Analyses of the Mutualistic Root Symbiont Piriformospora indica.</title>
        <authorList>
            <person name="Zuccaro A."/>
            <person name="Lahrmann U."/>
            <person name="Guldener U."/>
            <person name="Langen G."/>
            <person name="Pfiffi S."/>
            <person name="Biedenkopf D."/>
            <person name="Wong P."/>
            <person name="Samans B."/>
            <person name="Grimm C."/>
            <person name="Basiewicz M."/>
            <person name="Murat C."/>
            <person name="Martin F."/>
            <person name="Kogel K.H."/>
        </authorList>
    </citation>
    <scope>NUCLEOTIDE SEQUENCE [LARGE SCALE GENOMIC DNA]</scope>
    <source>
        <strain evidence="2 3">DSM 11827</strain>
    </source>
</reference>
<accession>G4TXR0</accession>
<evidence type="ECO:0000256" key="1">
    <source>
        <dbReference type="SAM" id="MobiDB-lite"/>
    </source>
</evidence>
<protein>
    <submittedName>
        <fullName evidence="2">Uncharacterized protein</fullName>
    </submittedName>
</protein>
<comment type="caution">
    <text evidence="2">The sequence shown here is derived from an EMBL/GenBank/DDBJ whole genome shotgun (WGS) entry which is preliminary data.</text>
</comment>
<dbReference type="InParanoid" id="G4TXR0"/>